<comment type="subcellular location">
    <subcellularLocation>
        <location evidence="1">Membrane</location>
    </subcellularLocation>
</comment>
<reference evidence="4" key="1">
    <citation type="journal article" date="2012" name="Science">
        <title>Fermentation, hydrogen, and sulfur metabolism in multiple uncultivated bacterial phyla.</title>
        <authorList>
            <person name="Wrighton K.C."/>
            <person name="Thomas B.C."/>
            <person name="Sharon I."/>
            <person name="Miller C.S."/>
            <person name="Castelle C.J."/>
            <person name="VerBerkmoes N.C."/>
            <person name="Wilkins M.J."/>
            <person name="Hettich R.L."/>
            <person name="Lipton M.S."/>
            <person name="Williams K.H."/>
            <person name="Long P.E."/>
            <person name="Banfield J.F."/>
        </authorList>
    </citation>
    <scope>NUCLEOTIDE SEQUENCE [LARGE SCALE GENOMIC DNA]</scope>
</reference>
<dbReference type="Gene3D" id="3.30.450.330">
    <property type="match status" value="1"/>
</dbReference>
<accession>K1XJP1</accession>
<name>K1XJP1_9BACT</name>
<evidence type="ECO:0000256" key="1">
    <source>
        <dbReference type="ARBA" id="ARBA00004370"/>
    </source>
</evidence>
<proteinExistence type="predicted"/>
<gene>
    <name evidence="4" type="ORF">ACD_80C00055G0001</name>
</gene>
<dbReference type="Pfam" id="PF00905">
    <property type="entry name" value="Transpeptidase"/>
    <property type="match status" value="1"/>
</dbReference>
<dbReference type="PANTHER" id="PTHR30627:SF1">
    <property type="entry name" value="PEPTIDOGLYCAN D,D-TRANSPEPTIDASE FTSI"/>
    <property type="match status" value="1"/>
</dbReference>
<feature type="non-terminal residue" evidence="4">
    <location>
        <position position="1"/>
    </location>
</feature>
<feature type="domain" description="Penicillin-binding protein transpeptidase" evidence="3">
    <location>
        <begin position="1"/>
        <end position="142"/>
    </location>
</feature>
<dbReference type="InterPro" id="IPR001460">
    <property type="entry name" value="PCN-bd_Tpept"/>
</dbReference>
<sequence length="155" mass="16580">TVLQMATAYSVIANGGVYMQPYVVDSLTLADGTIVKNAPTPLRRVIKEETSKKVIAMLTEWAKIGFAKKGSVDGYDVAGKTGTSQIAAKGKYETGGPGHTITSYGGFAPASNPKFVMIVKIERPRSAEYSETTSSAIFSKIAKYLLNYYGIPKNG</sequence>
<dbReference type="SUPFAM" id="SSF56601">
    <property type="entry name" value="beta-lactamase/transpeptidase-like"/>
    <property type="match status" value="1"/>
</dbReference>
<comment type="caution">
    <text evidence="4">The sequence shown here is derived from an EMBL/GenBank/DDBJ whole genome shotgun (WGS) entry which is preliminary data.</text>
</comment>
<dbReference type="PANTHER" id="PTHR30627">
    <property type="entry name" value="PEPTIDOGLYCAN D,D-TRANSPEPTIDASE"/>
    <property type="match status" value="1"/>
</dbReference>
<dbReference type="GO" id="GO:0008658">
    <property type="term" value="F:penicillin binding"/>
    <property type="evidence" value="ECO:0007669"/>
    <property type="project" value="InterPro"/>
</dbReference>
<keyword evidence="2" id="KW-0472">Membrane</keyword>
<protein>
    <recommendedName>
        <fullName evidence="3">Penicillin-binding protein transpeptidase domain-containing protein</fullName>
    </recommendedName>
</protein>
<dbReference type="InterPro" id="IPR050515">
    <property type="entry name" value="Beta-lactam/transpept"/>
</dbReference>
<dbReference type="EMBL" id="AMFJ01036062">
    <property type="protein sequence ID" value="EKD25446.1"/>
    <property type="molecule type" value="Genomic_DNA"/>
</dbReference>
<evidence type="ECO:0000313" key="4">
    <source>
        <dbReference type="EMBL" id="EKD25446.1"/>
    </source>
</evidence>
<dbReference type="GO" id="GO:0005886">
    <property type="term" value="C:plasma membrane"/>
    <property type="evidence" value="ECO:0007669"/>
    <property type="project" value="TreeGrafter"/>
</dbReference>
<dbReference type="InterPro" id="IPR012338">
    <property type="entry name" value="Beta-lactam/transpept-like"/>
</dbReference>
<evidence type="ECO:0000256" key="2">
    <source>
        <dbReference type="ARBA" id="ARBA00023136"/>
    </source>
</evidence>
<organism evidence="4">
    <name type="scientific">uncultured bacterium</name>
    <name type="common">gcode 4</name>
    <dbReference type="NCBI Taxonomy" id="1234023"/>
    <lineage>
        <taxon>Bacteria</taxon>
        <taxon>environmental samples</taxon>
    </lineage>
</organism>
<dbReference type="AlphaFoldDB" id="K1XJP1"/>
<dbReference type="Gene3D" id="3.40.710.10">
    <property type="entry name" value="DD-peptidase/beta-lactamase superfamily"/>
    <property type="match status" value="1"/>
</dbReference>
<evidence type="ECO:0000259" key="3">
    <source>
        <dbReference type="Pfam" id="PF00905"/>
    </source>
</evidence>
<dbReference type="GO" id="GO:0071555">
    <property type="term" value="P:cell wall organization"/>
    <property type="evidence" value="ECO:0007669"/>
    <property type="project" value="TreeGrafter"/>
</dbReference>